<comment type="caution">
    <text evidence="1">The sequence shown here is derived from an EMBL/GenBank/DDBJ whole genome shotgun (WGS) entry which is preliminary data.</text>
</comment>
<dbReference type="EMBL" id="LAQS01000002">
    <property type="protein sequence ID" value="KKZ75647.1"/>
    <property type="molecule type" value="Genomic_DNA"/>
</dbReference>
<evidence type="ECO:0000313" key="2">
    <source>
        <dbReference type="Proteomes" id="UP000265325"/>
    </source>
</evidence>
<organism evidence="1 2">
    <name type="scientific">Streptomyces showdoensis</name>
    <dbReference type="NCBI Taxonomy" id="68268"/>
    <lineage>
        <taxon>Bacteria</taxon>
        <taxon>Bacillati</taxon>
        <taxon>Actinomycetota</taxon>
        <taxon>Actinomycetes</taxon>
        <taxon>Kitasatosporales</taxon>
        <taxon>Streptomycetaceae</taxon>
        <taxon>Streptomyces</taxon>
    </lineage>
</organism>
<accession>A0A2P2GVY2</accession>
<dbReference type="Proteomes" id="UP000265325">
    <property type="component" value="Unassembled WGS sequence"/>
</dbReference>
<dbReference type="AlphaFoldDB" id="A0A2P2GVY2"/>
<protein>
    <submittedName>
        <fullName evidence="1">Uncharacterized protein</fullName>
    </submittedName>
</protein>
<sequence>MRQKAGCGDPVGCAVVSEWQISDEAGGVLAARWWQWALSAPDEVSPVADETGEHAGWRQPEDLWFLAGTYGGRVVRRCELPAGRRVFFPVLNMQHTKLFSRKAMSLDVTRATAHLNGVPLPLKEFVAPPFRVGLRMHLAWGLWAGLAPLTPGQYVLEIKGETAEGFWVDTTYHLTAVGG</sequence>
<gene>
    <name evidence="1" type="ORF">VO63_02055</name>
</gene>
<reference evidence="1 2" key="1">
    <citation type="submission" date="2015-05" db="EMBL/GenBank/DDBJ databases">
        <title>Draft Genome assembly of Streptomyces showdoensis.</title>
        <authorList>
            <person name="Thapa K.K."/>
            <person name="Metsa-Ketela M."/>
        </authorList>
    </citation>
    <scope>NUCLEOTIDE SEQUENCE [LARGE SCALE GENOMIC DNA]</scope>
    <source>
        <strain evidence="1 2">ATCC 15227</strain>
    </source>
</reference>
<evidence type="ECO:0000313" key="1">
    <source>
        <dbReference type="EMBL" id="KKZ75647.1"/>
    </source>
</evidence>
<name>A0A2P2GVY2_STREW</name>
<keyword evidence="2" id="KW-1185">Reference proteome</keyword>
<proteinExistence type="predicted"/>